<name>A0A371IH32_MUCPR</name>
<evidence type="ECO:0000313" key="3">
    <source>
        <dbReference type="Proteomes" id="UP000257109"/>
    </source>
</evidence>
<dbReference type="EMBL" id="QJKJ01000088">
    <property type="protein sequence ID" value="RDY14361.1"/>
    <property type="molecule type" value="Genomic_DNA"/>
</dbReference>
<dbReference type="AlphaFoldDB" id="A0A371IH32"/>
<evidence type="ECO:0000313" key="2">
    <source>
        <dbReference type="EMBL" id="RDY14361.1"/>
    </source>
</evidence>
<sequence>MSAPSSSSSLEVSDFPFLSSPERESKPADLRQWVDEEVWLQASFYLSPLVSHYISEKTWCATAYASHFQAVACHPIDRVCHPSFHGERDFIYVYEPVFRLLGVTLPFQHFEAEVLWALGLAPSQLHPSGWAVIQAFRLVCRFYGVIPTAALLLFFYYSDVPTPASWVRLVPRTGRDLFSEYQISSSAFRPWFFKVYACERRSFAATARSFPLHWQLVPNVSKVPVLSPEDQTWVPFLEALPRGMDCKALVEMALRPDATAHFKDYLRDQNFNFRPVLTQAKVLMRARADALLRNEALPRVDP</sequence>
<comment type="caution">
    <text evidence="2">The sequence shown here is derived from an EMBL/GenBank/DDBJ whole genome shotgun (WGS) entry which is preliminary data.</text>
</comment>
<proteinExistence type="predicted"/>
<dbReference type="Proteomes" id="UP000257109">
    <property type="component" value="Unassembled WGS sequence"/>
</dbReference>
<organism evidence="2 3">
    <name type="scientific">Mucuna pruriens</name>
    <name type="common">Velvet bean</name>
    <name type="synonym">Dolichos pruriens</name>
    <dbReference type="NCBI Taxonomy" id="157652"/>
    <lineage>
        <taxon>Eukaryota</taxon>
        <taxon>Viridiplantae</taxon>
        <taxon>Streptophyta</taxon>
        <taxon>Embryophyta</taxon>
        <taxon>Tracheophyta</taxon>
        <taxon>Spermatophyta</taxon>
        <taxon>Magnoliopsida</taxon>
        <taxon>eudicotyledons</taxon>
        <taxon>Gunneridae</taxon>
        <taxon>Pentapetalae</taxon>
        <taxon>rosids</taxon>
        <taxon>fabids</taxon>
        <taxon>Fabales</taxon>
        <taxon>Fabaceae</taxon>
        <taxon>Papilionoideae</taxon>
        <taxon>50 kb inversion clade</taxon>
        <taxon>NPAAA clade</taxon>
        <taxon>indigoferoid/millettioid clade</taxon>
        <taxon>Phaseoleae</taxon>
        <taxon>Mucuna</taxon>
    </lineage>
</organism>
<reference evidence="2" key="1">
    <citation type="submission" date="2018-05" db="EMBL/GenBank/DDBJ databases">
        <title>Draft genome of Mucuna pruriens seed.</title>
        <authorList>
            <person name="Nnadi N.E."/>
            <person name="Vos R."/>
            <person name="Hasami M.H."/>
            <person name="Devisetty U.K."/>
            <person name="Aguiy J.C."/>
        </authorList>
    </citation>
    <scope>NUCLEOTIDE SEQUENCE [LARGE SCALE GENOMIC DNA]</scope>
    <source>
        <strain evidence="2">JCA_2017</strain>
    </source>
</reference>
<feature type="non-terminal residue" evidence="2">
    <location>
        <position position="1"/>
    </location>
</feature>
<keyword evidence="3" id="KW-1185">Reference proteome</keyword>
<dbReference type="OrthoDB" id="1436751at2759"/>
<accession>A0A371IH32</accession>
<evidence type="ECO:0000256" key="1">
    <source>
        <dbReference type="SAM" id="MobiDB-lite"/>
    </source>
</evidence>
<feature type="non-terminal residue" evidence="2">
    <location>
        <position position="302"/>
    </location>
</feature>
<protein>
    <submittedName>
        <fullName evidence="2">Uncharacterized protein</fullName>
    </submittedName>
</protein>
<gene>
    <name evidence="2" type="ORF">CR513_00584</name>
</gene>
<feature type="compositionally biased region" description="Low complexity" evidence="1">
    <location>
        <begin position="1"/>
        <end position="13"/>
    </location>
</feature>
<feature type="region of interest" description="Disordered" evidence="1">
    <location>
        <begin position="1"/>
        <end position="23"/>
    </location>
</feature>